<accession>S2J003</accession>
<reference evidence="3" key="1">
    <citation type="submission" date="2013-05" db="EMBL/GenBank/DDBJ databases">
        <title>The Genome sequence of Mucor circinelloides f. circinelloides 1006PhL.</title>
        <authorList>
            <consortium name="The Broad Institute Genomics Platform"/>
            <person name="Cuomo C."/>
            <person name="Earl A."/>
            <person name="Findley K."/>
            <person name="Lee S.C."/>
            <person name="Walker B."/>
            <person name="Young S."/>
            <person name="Zeng Q."/>
            <person name="Gargeya S."/>
            <person name="Fitzgerald M."/>
            <person name="Haas B."/>
            <person name="Abouelleil A."/>
            <person name="Allen A.W."/>
            <person name="Alvarado L."/>
            <person name="Arachchi H.M."/>
            <person name="Berlin A.M."/>
            <person name="Chapman S.B."/>
            <person name="Gainer-Dewar J."/>
            <person name="Goldberg J."/>
            <person name="Griggs A."/>
            <person name="Gujja S."/>
            <person name="Hansen M."/>
            <person name="Howarth C."/>
            <person name="Imamovic A."/>
            <person name="Ireland A."/>
            <person name="Larimer J."/>
            <person name="McCowan C."/>
            <person name="Murphy C."/>
            <person name="Pearson M."/>
            <person name="Poon T.W."/>
            <person name="Priest M."/>
            <person name="Roberts A."/>
            <person name="Saif S."/>
            <person name="Shea T."/>
            <person name="Sisk P."/>
            <person name="Sykes S."/>
            <person name="Wortman J."/>
            <person name="Nusbaum C."/>
            <person name="Birren B."/>
        </authorList>
    </citation>
    <scope>NUCLEOTIDE SEQUENCE [LARGE SCALE GENOMIC DNA]</scope>
    <source>
        <strain evidence="3">1006PhL</strain>
    </source>
</reference>
<dbReference type="InterPro" id="IPR045247">
    <property type="entry name" value="Oye-like"/>
</dbReference>
<gene>
    <name evidence="2" type="ORF">HMPREF1544_09894</name>
</gene>
<dbReference type="Gene3D" id="3.20.20.70">
    <property type="entry name" value="Aldolase class I"/>
    <property type="match status" value="1"/>
</dbReference>
<dbReference type="InterPro" id="IPR013785">
    <property type="entry name" value="Aldolase_TIM"/>
</dbReference>
<dbReference type="GO" id="GO:0010181">
    <property type="term" value="F:FMN binding"/>
    <property type="evidence" value="ECO:0007669"/>
    <property type="project" value="InterPro"/>
</dbReference>
<dbReference type="GO" id="GO:0016491">
    <property type="term" value="F:oxidoreductase activity"/>
    <property type="evidence" value="ECO:0007669"/>
    <property type="project" value="InterPro"/>
</dbReference>
<protein>
    <recommendedName>
        <fullName evidence="1">NADH:flavin oxidoreductase/NADH oxidase N-terminal domain-containing protein</fullName>
    </recommendedName>
</protein>
<dbReference type="OMA" id="YMVESIN"/>
<dbReference type="SUPFAM" id="SSF51395">
    <property type="entry name" value="FMN-linked oxidoreductases"/>
    <property type="match status" value="1"/>
</dbReference>
<dbReference type="AlphaFoldDB" id="S2J003"/>
<dbReference type="OrthoDB" id="276546at2759"/>
<dbReference type="STRING" id="1220926.S2J003"/>
<dbReference type="PANTHER" id="PTHR22893:SF91">
    <property type="entry name" value="NADPH DEHYDROGENASE 2-RELATED"/>
    <property type="match status" value="1"/>
</dbReference>
<dbReference type="InterPro" id="IPR001155">
    <property type="entry name" value="OxRdtase_FMN_N"/>
</dbReference>
<dbReference type="eggNOG" id="KOG0134">
    <property type="taxonomic scope" value="Eukaryota"/>
</dbReference>
<proteinExistence type="predicted"/>
<sequence length="122" mass="14107">MNNVPSLCNPLPPIELRKHHPGLASLHMVEYQVDTTDTLESYRQIWKSRFITAGDFSTSLEFGNEIAEKTDNLVVYGRAFVANPDLPERLRNGWKLNPYHRDTFYIHGAEGYVDYPFYADKN</sequence>
<keyword evidence="3" id="KW-1185">Reference proteome</keyword>
<dbReference type="VEuPathDB" id="FungiDB:HMPREF1544_09894"/>
<organism evidence="2 3">
    <name type="scientific">Mucor circinelloides f. circinelloides (strain 1006PhL)</name>
    <name type="common">Mucormycosis agent</name>
    <name type="synonym">Calyptromyces circinelloides</name>
    <dbReference type="NCBI Taxonomy" id="1220926"/>
    <lineage>
        <taxon>Eukaryota</taxon>
        <taxon>Fungi</taxon>
        <taxon>Fungi incertae sedis</taxon>
        <taxon>Mucoromycota</taxon>
        <taxon>Mucoromycotina</taxon>
        <taxon>Mucoromycetes</taxon>
        <taxon>Mucorales</taxon>
        <taxon>Mucorineae</taxon>
        <taxon>Mucoraceae</taxon>
        <taxon>Mucor</taxon>
    </lineage>
</organism>
<dbReference type="Proteomes" id="UP000014254">
    <property type="component" value="Unassembled WGS sequence"/>
</dbReference>
<feature type="domain" description="NADH:flavin oxidoreductase/NADH oxidase N-terminal" evidence="1">
    <location>
        <begin position="35"/>
        <end position="96"/>
    </location>
</feature>
<evidence type="ECO:0000313" key="2">
    <source>
        <dbReference type="EMBL" id="EPB83361.1"/>
    </source>
</evidence>
<name>S2J003_MUCC1</name>
<dbReference type="Pfam" id="PF00724">
    <property type="entry name" value="Oxidored_FMN"/>
    <property type="match status" value="1"/>
</dbReference>
<dbReference type="PANTHER" id="PTHR22893">
    <property type="entry name" value="NADH OXIDOREDUCTASE-RELATED"/>
    <property type="match status" value="1"/>
</dbReference>
<evidence type="ECO:0000313" key="3">
    <source>
        <dbReference type="Proteomes" id="UP000014254"/>
    </source>
</evidence>
<evidence type="ECO:0000259" key="1">
    <source>
        <dbReference type="Pfam" id="PF00724"/>
    </source>
</evidence>
<dbReference type="EMBL" id="KE124074">
    <property type="protein sequence ID" value="EPB83361.1"/>
    <property type="molecule type" value="Genomic_DNA"/>
</dbReference>
<dbReference type="InParanoid" id="S2J003"/>